<dbReference type="GO" id="GO:0031297">
    <property type="term" value="P:replication fork processing"/>
    <property type="evidence" value="ECO:0007669"/>
    <property type="project" value="TreeGrafter"/>
</dbReference>
<protein>
    <recommendedName>
        <fullName evidence="4">Epidermal growth factor receptor pathway substrate 15</fullName>
    </recommendedName>
</protein>
<dbReference type="AlphaFoldDB" id="A0A1A7XCW7"/>
<keyword evidence="1" id="KW-0175">Coiled coil</keyword>
<dbReference type="GO" id="GO:0005634">
    <property type="term" value="C:nucleus"/>
    <property type="evidence" value="ECO:0007669"/>
    <property type="project" value="TreeGrafter"/>
</dbReference>
<evidence type="ECO:0000256" key="1">
    <source>
        <dbReference type="SAM" id="Coils"/>
    </source>
</evidence>
<feature type="region of interest" description="Disordered" evidence="2">
    <location>
        <begin position="935"/>
        <end position="980"/>
    </location>
</feature>
<feature type="coiled-coil region" evidence="1">
    <location>
        <begin position="82"/>
        <end position="179"/>
    </location>
</feature>
<proteinExistence type="predicted"/>
<evidence type="ECO:0008006" key="4">
    <source>
        <dbReference type="Google" id="ProtNLM"/>
    </source>
</evidence>
<feature type="region of interest" description="Disordered" evidence="2">
    <location>
        <begin position="601"/>
        <end position="625"/>
    </location>
</feature>
<dbReference type="GO" id="GO:0061630">
    <property type="term" value="F:ubiquitin protein ligase activity"/>
    <property type="evidence" value="ECO:0007669"/>
    <property type="project" value="TreeGrafter"/>
</dbReference>
<reference evidence="3" key="1">
    <citation type="submission" date="2016-05" db="EMBL/GenBank/DDBJ databases">
        <authorList>
            <person name="Lavstsen T."/>
            <person name="Jespersen J.S."/>
        </authorList>
    </citation>
    <scope>NUCLEOTIDE SEQUENCE</scope>
    <source>
        <tissue evidence="3">Brain</tissue>
    </source>
</reference>
<dbReference type="PANTHER" id="PTHR46569:SF1">
    <property type="entry name" value="E3 UBIQUITIN-PROTEIN LIGASE RFWD3-RELATED"/>
    <property type="match status" value="1"/>
</dbReference>
<organism evidence="3">
    <name type="scientific">Iconisemion striatum</name>
    <dbReference type="NCBI Taxonomy" id="60296"/>
    <lineage>
        <taxon>Eukaryota</taxon>
        <taxon>Metazoa</taxon>
        <taxon>Chordata</taxon>
        <taxon>Craniata</taxon>
        <taxon>Vertebrata</taxon>
        <taxon>Euteleostomi</taxon>
        <taxon>Actinopterygii</taxon>
        <taxon>Neopterygii</taxon>
        <taxon>Teleostei</taxon>
        <taxon>Neoteleostei</taxon>
        <taxon>Acanthomorphata</taxon>
        <taxon>Ovalentaria</taxon>
        <taxon>Atherinomorphae</taxon>
        <taxon>Cyprinodontiformes</taxon>
        <taxon>Nothobranchiidae</taxon>
        <taxon>Iconisemion</taxon>
    </lineage>
</organism>
<sequence>MEDQTVQREKIEGSREQGDDGGKADWKNECSFSSLLKHSCLLCWSSSRDTDVIEMDERVLTKAAEIRVRRPQHLPLELENAVTVENQEFEEQQSDRKELEDTLVKLDKHKDKLIQQIKATRQHCYEESQKILSLQAEEVQKESQVEEYERELARARWRLKKLREEVKQAKMKVEEAGERNTPLKDSIRQSYEEILQEEHTLCSLSGGVASPESQVEGSTSPADTTEEDPLPMRPWGRSQSLPAYADLIMGADGLTFCNNLAGTREEDDSGTSSPKDMDRSDTEEDPDEIHSKEREEGSAFDPKPLSQLDFYQDNPFTHCQTDHDLFSEDMFSKTESSDAFASDPFKGSNPFAADILFPEAPMSTTGGVEIVDEDADTSLSCAENKASTGTQCFESEFPDEDSDIEISYSREDLESAAAGNEFCGFKPIQSSSEELVQVWKSQGQHSVESDPNGYELEVCPASPPSDTEDNYTASLAGGYTVEAIGPQEGSDPAWLIHPHSEPSQLEQDWTDGISPTLPGDSSLIMLTKDISDIKDKPLHPTTTKNMSDSQNPVGLESKEFDLDETSLDLNYEAVSQPSFDPYGFKLSPEHSGHILLEPDESELSPEPVEGVTSFDPTASSSLPHELNFDPYGFDTTASLMVRDSDPYGFELSPEEENQEVLDMCGYDNLEDVGLCSDENKEQIENIPFMSQEESKTQTCENQEVIKNIDHSFQNLPDDKNGGKHKVTQPSGYENNELVVDFLDFSSHENQEVLDSCPAVSKQTLEEPLICENQEVVETCHHGNQEQLSFSHPENQEVLDFDCHENQALLEFCKDENQEFLGNQEVLDLFDKESLPKENNNQVTAEPEPNLRSTNDSSESDPASEDLQQLELSNINIRPVNTPNNGSPATLNKTLSNMASNQDFSISTTQTSRSLLEGDLGSVFGAGGYIGCPDVADDLEPLDRRQDKTVPEPEQPVRPVRPPRPSLRIKAKPQSYNIDLK</sequence>
<dbReference type="GO" id="GO:0016567">
    <property type="term" value="P:protein ubiquitination"/>
    <property type="evidence" value="ECO:0007669"/>
    <property type="project" value="TreeGrafter"/>
</dbReference>
<gene>
    <name evidence="3" type="primary">Nfu_g_1_020056</name>
</gene>
<feature type="compositionally biased region" description="Basic and acidic residues" evidence="2">
    <location>
        <begin position="288"/>
        <end position="297"/>
    </location>
</feature>
<dbReference type="InterPro" id="IPR052639">
    <property type="entry name" value="TRAIP_ubiq-protein_ligase"/>
</dbReference>
<feature type="compositionally biased region" description="Pro residues" evidence="2">
    <location>
        <begin position="952"/>
        <end position="964"/>
    </location>
</feature>
<feature type="region of interest" description="Disordered" evidence="2">
    <location>
        <begin position="205"/>
        <end position="238"/>
    </location>
</feature>
<accession>A0A1A7XCW7</accession>
<name>A0A1A7XCW7_9TELE</name>
<feature type="region of interest" description="Disordered" evidence="2">
    <location>
        <begin position="830"/>
        <end position="865"/>
    </location>
</feature>
<reference evidence="3" key="2">
    <citation type="submission" date="2016-06" db="EMBL/GenBank/DDBJ databases">
        <title>The genome of a short-lived fish provides insights into sex chromosome evolution and the genetic control of aging.</title>
        <authorList>
            <person name="Reichwald K."/>
            <person name="Felder M."/>
            <person name="Petzold A."/>
            <person name="Koch P."/>
            <person name="Groth M."/>
            <person name="Platzer M."/>
        </authorList>
    </citation>
    <scope>NUCLEOTIDE SEQUENCE</scope>
    <source>
        <tissue evidence="3">Brain</tissue>
    </source>
</reference>
<feature type="compositionally biased region" description="Basic and acidic residues" evidence="2">
    <location>
        <begin position="940"/>
        <end position="950"/>
    </location>
</feature>
<feature type="region of interest" description="Disordered" evidence="2">
    <location>
        <begin position="1"/>
        <end position="25"/>
    </location>
</feature>
<evidence type="ECO:0000256" key="2">
    <source>
        <dbReference type="SAM" id="MobiDB-lite"/>
    </source>
</evidence>
<dbReference type="EMBL" id="HADW01014264">
    <property type="protein sequence ID" value="SBP15664.1"/>
    <property type="molecule type" value="Transcribed_RNA"/>
</dbReference>
<feature type="compositionally biased region" description="Polar residues" evidence="2">
    <location>
        <begin position="211"/>
        <end position="223"/>
    </location>
</feature>
<evidence type="ECO:0000313" key="3">
    <source>
        <dbReference type="EMBL" id="SBP15664.1"/>
    </source>
</evidence>
<dbReference type="GO" id="GO:0090734">
    <property type="term" value="C:site of DNA damage"/>
    <property type="evidence" value="ECO:0007669"/>
    <property type="project" value="TreeGrafter"/>
</dbReference>
<dbReference type="PANTHER" id="PTHR46569">
    <property type="entry name" value="E3 UBIQUITIN-PROTEIN LIGASE TRAIP"/>
    <property type="match status" value="1"/>
</dbReference>
<feature type="region of interest" description="Disordered" evidence="2">
    <location>
        <begin position="260"/>
        <end position="314"/>
    </location>
</feature>